<evidence type="ECO:0000313" key="3">
    <source>
        <dbReference type="Proteomes" id="UP000077069"/>
    </source>
</evidence>
<dbReference type="EMBL" id="KV441554">
    <property type="protein sequence ID" value="OAG03774.1"/>
    <property type="molecule type" value="Genomic_DNA"/>
</dbReference>
<dbReference type="RefSeq" id="XP_018034139.1">
    <property type="nucleotide sequence ID" value="XM_018178837.1"/>
</dbReference>
<organism evidence="2 3">
    <name type="scientific">Paraphaeosphaeria sporulosa</name>
    <dbReference type="NCBI Taxonomy" id="1460663"/>
    <lineage>
        <taxon>Eukaryota</taxon>
        <taxon>Fungi</taxon>
        <taxon>Dikarya</taxon>
        <taxon>Ascomycota</taxon>
        <taxon>Pezizomycotina</taxon>
        <taxon>Dothideomycetes</taxon>
        <taxon>Pleosporomycetidae</taxon>
        <taxon>Pleosporales</taxon>
        <taxon>Massarineae</taxon>
        <taxon>Didymosphaeriaceae</taxon>
        <taxon>Paraphaeosphaeria</taxon>
    </lineage>
</organism>
<feature type="compositionally biased region" description="Basic residues" evidence="1">
    <location>
        <begin position="391"/>
        <end position="404"/>
    </location>
</feature>
<dbReference type="GeneID" id="28762323"/>
<dbReference type="InParanoid" id="A0A177C7Q0"/>
<evidence type="ECO:0000313" key="2">
    <source>
        <dbReference type="EMBL" id="OAG03774.1"/>
    </source>
</evidence>
<reference evidence="2 3" key="1">
    <citation type="submission" date="2016-05" db="EMBL/GenBank/DDBJ databases">
        <title>Comparative analysis of secretome profiles of manganese(II)-oxidizing ascomycete fungi.</title>
        <authorList>
            <consortium name="DOE Joint Genome Institute"/>
            <person name="Zeiner C.A."/>
            <person name="Purvine S.O."/>
            <person name="Zink E.M."/>
            <person name="Wu S."/>
            <person name="Pasa-Tolic L."/>
            <person name="Chaput D.L."/>
            <person name="Haridas S."/>
            <person name="Grigoriev I.V."/>
            <person name="Santelli C.M."/>
            <person name="Hansel C.M."/>
        </authorList>
    </citation>
    <scope>NUCLEOTIDE SEQUENCE [LARGE SCALE GENOMIC DNA]</scope>
    <source>
        <strain evidence="2 3">AP3s5-JAC2a</strain>
    </source>
</reference>
<accession>A0A177C7Q0</accession>
<gene>
    <name evidence="2" type="ORF">CC84DRAFT_1165957</name>
</gene>
<protein>
    <submittedName>
        <fullName evidence="2">Uncharacterized protein</fullName>
    </submittedName>
</protein>
<dbReference type="AlphaFoldDB" id="A0A177C7Q0"/>
<evidence type="ECO:0000256" key="1">
    <source>
        <dbReference type="SAM" id="MobiDB-lite"/>
    </source>
</evidence>
<proteinExistence type="predicted"/>
<feature type="region of interest" description="Disordered" evidence="1">
    <location>
        <begin position="354"/>
        <end position="375"/>
    </location>
</feature>
<dbReference type="OrthoDB" id="3790548at2759"/>
<keyword evidence="3" id="KW-1185">Reference proteome</keyword>
<feature type="region of interest" description="Disordered" evidence="1">
    <location>
        <begin position="385"/>
        <end position="404"/>
    </location>
</feature>
<dbReference type="Proteomes" id="UP000077069">
    <property type="component" value="Unassembled WGS sequence"/>
</dbReference>
<name>A0A177C7Q0_9PLEO</name>
<sequence length="404" mass="46913">MDPLQECLKAILQRHFSVVPARTNRHDQWYKRSYQSWKSDHGDQEPLILAPKTSRVEWTRELGTAAMEFARTVNRDAENIHRSQDSTGQIFRNKVFEDEVLDTPLDVLCPGYARYPPLRPVMQRTSYWTESSLQTHEERQIYYRAVKALLLCEQTGPLYHLIQTARGRIRATGTIENSVSYPARRVNIGWQSLIDEILELMISLTILRSFPEALPHEVALEKWVPFVFGSSIDAHNNATTAEKLRILLIQQGNMNPTNDGAQIILSQCHRILPLIQALTFASDLPALDWKQRFVDVFLHYVGFECWNREREGEGYLRCDLNTRKDASWLQKMGEPKVTPSANIQDATIKKQKDPLLMLEPRHDEEPKEEDDAKDRLENLRMLETQEEAYGRKRSTKYCNKARHV</sequence>